<dbReference type="KEGG" id="dmm:dnm_081230"/>
<reference evidence="2" key="1">
    <citation type="journal article" date="2021" name="Microb. Physiol.">
        <title>Proteogenomic Insights into the Physiology of Marine, Sulfate-Reducing, Filamentous Desulfonema limicola and Desulfonema magnum.</title>
        <authorList>
            <person name="Schnaars V."/>
            <person name="Wohlbrand L."/>
            <person name="Scheve S."/>
            <person name="Hinrichs C."/>
            <person name="Reinhardt R."/>
            <person name="Rabus R."/>
        </authorList>
    </citation>
    <scope>NUCLEOTIDE SEQUENCE</scope>
    <source>
        <strain evidence="2">4be13</strain>
    </source>
</reference>
<organism evidence="2 3">
    <name type="scientific">Desulfonema magnum</name>
    <dbReference type="NCBI Taxonomy" id="45655"/>
    <lineage>
        <taxon>Bacteria</taxon>
        <taxon>Pseudomonadati</taxon>
        <taxon>Thermodesulfobacteriota</taxon>
        <taxon>Desulfobacteria</taxon>
        <taxon>Desulfobacterales</taxon>
        <taxon>Desulfococcaceae</taxon>
        <taxon>Desulfonema</taxon>
    </lineage>
</organism>
<dbReference type="AlphaFoldDB" id="A0A975BVM0"/>
<dbReference type="EMBL" id="CP061800">
    <property type="protein sequence ID" value="QTA92049.1"/>
    <property type="molecule type" value="Genomic_DNA"/>
</dbReference>
<gene>
    <name evidence="2" type="ORF">dnm_081230</name>
</gene>
<evidence type="ECO:0000313" key="2">
    <source>
        <dbReference type="EMBL" id="QTA92049.1"/>
    </source>
</evidence>
<dbReference type="Pfam" id="PF09651">
    <property type="entry name" value="Cas_APE2256"/>
    <property type="match status" value="1"/>
</dbReference>
<dbReference type="RefSeq" id="WP_207679576.1">
    <property type="nucleotide sequence ID" value="NZ_CP061800.1"/>
</dbReference>
<dbReference type="NCBIfam" id="TIGR02619">
    <property type="entry name" value="putative CRISPR-associated protein, APE2256 family"/>
    <property type="match status" value="1"/>
</dbReference>
<keyword evidence="3" id="KW-1185">Reference proteome</keyword>
<proteinExistence type="predicted"/>
<sequence>MSKLVAITTVGTALLTNTNNWLGRKYENLLDITDKEIEAFVQLNVANKTETRISAEINSAIQLNAYFNERENRNIDIVHLILSETEVLKKEEPLLKAYFKNKGFEVHAQIIEGLKYKESQFKMSGLRSLVNNLTHLIDDYKNKGFRVVMNATGGFKAETAYATVLAQLRHIESYYIYETFNEIVPLPHLPLNLDIEYWARFKKIFELYERGLNDRDSDNCLRSVPSGFSFLIEKNEKERKWFLNPAGETFYLSLLSEEEVYLKTINEKMVFKKTKETTLWLKAQNKHVQTLKDIPDNDVKNLLRRVLRLGFVRKIELVDFHQVGVGQPETCLKYKRKNEDSMSHYVQYEIRCKLGRQVINIMVDKGFCGDLIFMIGKKACV</sequence>
<dbReference type="Proteomes" id="UP000663722">
    <property type="component" value="Chromosome"/>
</dbReference>
<accession>A0A975BVM0</accession>
<dbReference type="InterPro" id="IPR013442">
    <property type="entry name" value="SSO1393-like"/>
</dbReference>
<evidence type="ECO:0000259" key="1">
    <source>
        <dbReference type="Pfam" id="PF09651"/>
    </source>
</evidence>
<dbReference type="Gene3D" id="3.40.50.10770">
    <property type="entry name" value="Hypothetical protein VC1899 like domain (Restriction endonuclease-like)"/>
    <property type="match status" value="1"/>
</dbReference>
<feature type="domain" description="CRISPR system ring nuclease SSO1393-like" evidence="1">
    <location>
        <begin position="52"/>
        <end position="189"/>
    </location>
</feature>
<evidence type="ECO:0000313" key="3">
    <source>
        <dbReference type="Proteomes" id="UP000663722"/>
    </source>
</evidence>
<name>A0A975BVM0_9BACT</name>
<protein>
    <submittedName>
        <fullName evidence="2">CRISPR-associated domain-containing protein</fullName>
    </submittedName>
</protein>